<dbReference type="InterPro" id="IPR036759">
    <property type="entry name" value="TPK_catalytic_sf"/>
</dbReference>
<dbReference type="GeneID" id="84229361"/>
<dbReference type="GO" id="GO:2001118">
    <property type="term" value="P:tetrahydromethanopterin biosynthetic process"/>
    <property type="evidence" value="ECO:0007669"/>
    <property type="project" value="UniProtKB-UniRule"/>
</dbReference>
<organism evidence="7 8">
    <name type="scientific">Methanolobus mangrovi</name>
    <dbReference type="NCBI Taxonomy" id="3072977"/>
    <lineage>
        <taxon>Archaea</taxon>
        <taxon>Methanobacteriati</taxon>
        <taxon>Methanobacteriota</taxon>
        <taxon>Stenosarchaea group</taxon>
        <taxon>Methanomicrobia</taxon>
        <taxon>Methanosarcinales</taxon>
        <taxon>Methanosarcinaceae</taxon>
        <taxon>Methanolobus</taxon>
    </lineage>
</organism>
<evidence type="ECO:0000256" key="2">
    <source>
        <dbReference type="ARBA" id="ARBA00022741"/>
    </source>
</evidence>
<protein>
    <recommendedName>
        <fullName evidence="5">6-hydroxymethyl-7,8-dihydropterin pyrophosphokinase</fullName>
        <shortName evidence="5">HPPK</shortName>
        <ecNumber evidence="5">2.7.6.3</ecNumber>
    </recommendedName>
    <alternativeName>
        <fullName evidence="5">2-amino-4-hydroxy-6-hydroxymethyldihydropteridine pyrophosphokinase</fullName>
    </alternativeName>
    <alternativeName>
        <fullName evidence="5">6-hydroxymethyl-7,8-dihydropterin diphosphokinase</fullName>
        <shortName evidence="5">6-HMPDK</shortName>
    </alternativeName>
    <alternativeName>
        <fullName evidence="5">7,8-dihydro-6-hydroxymethylpterin diphosphokinase</fullName>
    </alternativeName>
    <alternativeName>
        <fullName evidence="5">7,8-dihydro-6-hydroxymethylpterin pyrophosphokinase</fullName>
        <shortName evidence="5">PPPK</shortName>
    </alternativeName>
</protein>
<dbReference type="PANTHER" id="PTHR39648:SF1">
    <property type="entry name" value="6-HYDROXYMETHYL-7,8-DIHYDROPTERIN PYROPHOSPHOKINASE"/>
    <property type="match status" value="1"/>
</dbReference>
<evidence type="ECO:0000256" key="3">
    <source>
        <dbReference type="ARBA" id="ARBA00022777"/>
    </source>
</evidence>
<keyword evidence="1 5" id="KW-0808">Transferase</keyword>
<dbReference type="GO" id="GO:0009229">
    <property type="term" value="P:thiamine diphosphate biosynthetic process"/>
    <property type="evidence" value="ECO:0007669"/>
    <property type="project" value="InterPro"/>
</dbReference>
<comment type="cofactor">
    <cofactor evidence="5">
        <name>Mg(2+)</name>
        <dbReference type="ChEBI" id="CHEBI:18420"/>
    </cofactor>
</comment>
<dbReference type="GO" id="GO:0000287">
    <property type="term" value="F:magnesium ion binding"/>
    <property type="evidence" value="ECO:0007669"/>
    <property type="project" value="UniProtKB-UniRule"/>
</dbReference>
<evidence type="ECO:0000313" key="7">
    <source>
        <dbReference type="EMBL" id="WMW23081.1"/>
    </source>
</evidence>
<feature type="domain" description="6-hydroxymethylpterin diphosphokinase MptE-like" evidence="6">
    <location>
        <begin position="43"/>
        <end position="187"/>
    </location>
</feature>
<dbReference type="RefSeq" id="WP_309309197.1">
    <property type="nucleotide sequence ID" value="NZ_CP133594.1"/>
</dbReference>
<dbReference type="GO" id="GO:0003848">
    <property type="term" value="F:2-amino-4-hydroxy-6-hydroxymethyldihydropteridine diphosphokinase activity"/>
    <property type="evidence" value="ECO:0007669"/>
    <property type="project" value="UniProtKB-UniRule"/>
</dbReference>
<dbReference type="KEGG" id="mmav:RE476_04430"/>
<evidence type="ECO:0000256" key="5">
    <source>
        <dbReference type="HAMAP-Rule" id="MF_02131"/>
    </source>
</evidence>
<dbReference type="AlphaFoldDB" id="A0AA51UJY6"/>
<keyword evidence="8" id="KW-1185">Reference proteome</keyword>
<gene>
    <name evidence="5" type="primary">mptE</name>
    <name evidence="7" type="ORF">RE476_04430</name>
</gene>
<keyword evidence="3 5" id="KW-0418">Kinase</keyword>
<comment type="pathway">
    <text evidence="5">Cofactor biosynthesis; 5,6,7,8-tetrahydromethanopterin biosynthesis.</text>
</comment>
<dbReference type="Pfam" id="PF01973">
    <property type="entry name" value="MptE-like"/>
    <property type="match status" value="1"/>
</dbReference>
<name>A0AA51UJY6_9EURY</name>
<dbReference type="EC" id="2.7.6.3" evidence="5"/>
<comment type="catalytic activity">
    <reaction evidence="5">
        <text>6-hydroxymethyl-7,8-dihydropterin + ATP = (7,8-dihydropterin-6-yl)methyl diphosphate + AMP + H(+)</text>
        <dbReference type="Rhea" id="RHEA:11412"/>
        <dbReference type="ChEBI" id="CHEBI:15378"/>
        <dbReference type="ChEBI" id="CHEBI:30616"/>
        <dbReference type="ChEBI" id="CHEBI:44841"/>
        <dbReference type="ChEBI" id="CHEBI:72950"/>
        <dbReference type="ChEBI" id="CHEBI:456215"/>
        <dbReference type="EC" id="2.7.6.3"/>
    </reaction>
</comment>
<dbReference type="InterPro" id="IPR027510">
    <property type="entry name" value="HMPDK_MptE"/>
</dbReference>
<accession>A0AA51UJY6</accession>
<evidence type="ECO:0000256" key="4">
    <source>
        <dbReference type="ARBA" id="ARBA00022840"/>
    </source>
</evidence>
<dbReference type="GO" id="GO:0016301">
    <property type="term" value="F:kinase activity"/>
    <property type="evidence" value="ECO:0007669"/>
    <property type="project" value="UniProtKB-KW"/>
</dbReference>
<evidence type="ECO:0000256" key="1">
    <source>
        <dbReference type="ARBA" id="ARBA00022679"/>
    </source>
</evidence>
<evidence type="ECO:0000259" key="6">
    <source>
        <dbReference type="Pfam" id="PF01973"/>
    </source>
</evidence>
<proteinExistence type="inferred from homology"/>
<keyword evidence="2 5" id="KW-0547">Nucleotide-binding</keyword>
<dbReference type="InterPro" id="IPR002826">
    <property type="entry name" value="MptE-like"/>
</dbReference>
<comment type="function">
    <text evidence="5">Catalyzes the transfer of diphosphate from ATP to 6-hydroxymethyl-7,8-dihydropterin (6-HMD), leading to 6-hydroxymethyl-7,8-dihydropterin diphosphate (6-HMDP).</text>
</comment>
<dbReference type="HAMAP" id="MF_02131">
    <property type="entry name" value="HMPDK_arch"/>
    <property type="match status" value="1"/>
</dbReference>
<dbReference type="Gene3D" id="3.40.50.10240">
    <property type="entry name" value="Thiamin pyrophosphokinase, catalytic domain"/>
    <property type="match status" value="1"/>
</dbReference>
<dbReference type="SUPFAM" id="SSF63999">
    <property type="entry name" value="Thiamin pyrophosphokinase, catalytic domain"/>
    <property type="match status" value="1"/>
</dbReference>
<keyword evidence="5" id="KW-0460">Magnesium</keyword>
<reference evidence="7" key="1">
    <citation type="submission" date="2023-08" db="EMBL/GenBank/DDBJ databases">
        <title>Methanolobus mangrovi sp. nov. and Methanolobus sediminis sp. nov, two novel methylotrophic methanogens isolated from mangrove sediments in China.</title>
        <authorList>
            <person name="Zhou J."/>
        </authorList>
    </citation>
    <scope>NUCLEOTIDE SEQUENCE</scope>
    <source>
        <strain evidence="7">FTZ2</strain>
    </source>
</reference>
<dbReference type="EMBL" id="CP133594">
    <property type="protein sequence ID" value="WMW23081.1"/>
    <property type="molecule type" value="Genomic_DNA"/>
</dbReference>
<dbReference type="GO" id="GO:0005524">
    <property type="term" value="F:ATP binding"/>
    <property type="evidence" value="ECO:0007669"/>
    <property type="project" value="UniProtKB-UniRule"/>
</dbReference>
<sequence>MDFNEWEPIYESILKDMGFSREGDEQAALILSDMLTVSNNTGIFELEHLIKGKDILVCGNAPVLRDELELVNTDDLVIIAADGAAAVLVDNDIVPDVIVTDLDGDIEKEIISNQKGSVMVVHGHGDNIDKLEKYVPRLTKIIGSTQAAPLENVYNFGGFSDGDRCVYLAKEFGAASITLIGFDFEDKDVNPIKKKKLKWARLLIENIVP</sequence>
<dbReference type="PANTHER" id="PTHR39648">
    <property type="entry name" value="6-HYDROXYMETHYL-7,8-DIHYDROPTERIN PYROPHOSPHOKINASE"/>
    <property type="match status" value="1"/>
</dbReference>
<comment type="similarity">
    <text evidence="5">Belongs to the archaeal 6-HMPDK family.</text>
</comment>
<evidence type="ECO:0000313" key="8">
    <source>
        <dbReference type="Proteomes" id="UP001183006"/>
    </source>
</evidence>
<keyword evidence="4 5" id="KW-0067">ATP-binding</keyword>
<dbReference type="Proteomes" id="UP001183006">
    <property type="component" value="Chromosome"/>
</dbReference>
<dbReference type="GO" id="GO:0004788">
    <property type="term" value="F:thiamine diphosphokinase activity"/>
    <property type="evidence" value="ECO:0007669"/>
    <property type="project" value="InterPro"/>
</dbReference>